<gene>
    <name evidence="2" type="ORF">EDC30_12038</name>
</gene>
<keyword evidence="3" id="KW-1185">Reference proteome</keyword>
<name>A0A4R3HTY8_PAULE</name>
<evidence type="ECO:0000313" key="2">
    <source>
        <dbReference type="EMBL" id="TCS32766.1"/>
    </source>
</evidence>
<evidence type="ECO:0000256" key="1">
    <source>
        <dbReference type="SAM" id="Phobius"/>
    </source>
</evidence>
<keyword evidence="1" id="KW-0812">Transmembrane</keyword>
<protein>
    <submittedName>
        <fullName evidence="2">Uncharacterized protein</fullName>
    </submittedName>
</protein>
<organism evidence="2 3">
    <name type="scientific">Paucimonas lemoignei</name>
    <name type="common">Pseudomonas lemoignei</name>
    <dbReference type="NCBI Taxonomy" id="29443"/>
    <lineage>
        <taxon>Bacteria</taxon>
        <taxon>Pseudomonadati</taxon>
        <taxon>Pseudomonadota</taxon>
        <taxon>Betaproteobacteria</taxon>
        <taxon>Burkholderiales</taxon>
        <taxon>Burkholderiaceae</taxon>
        <taxon>Paucimonas</taxon>
    </lineage>
</organism>
<keyword evidence="1" id="KW-0472">Membrane</keyword>
<comment type="caution">
    <text evidence="2">The sequence shown here is derived from an EMBL/GenBank/DDBJ whole genome shotgun (WGS) entry which is preliminary data.</text>
</comment>
<accession>A0A4R3HTY8</accession>
<evidence type="ECO:0000313" key="3">
    <source>
        <dbReference type="Proteomes" id="UP000295382"/>
    </source>
</evidence>
<sequence>MDDQMKSRRSRLQHMLLGILLAIVLAATFMAYLRPSFIVDLANRLVLCT</sequence>
<reference evidence="2 3" key="1">
    <citation type="submission" date="2019-03" db="EMBL/GenBank/DDBJ databases">
        <title>Genomic Encyclopedia of Type Strains, Phase IV (KMG-IV): sequencing the most valuable type-strain genomes for metagenomic binning, comparative biology and taxonomic classification.</title>
        <authorList>
            <person name="Goeker M."/>
        </authorList>
    </citation>
    <scope>NUCLEOTIDE SEQUENCE [LARGE SCALE GENOMIC DNA]</scope>
    <source>
        <strain evidence="2 3">DSM 7445</strain>
    </source>
</reference>
<feature type="transmembrane region" description="Helical" evidence="1">
    <location>
        <begin position="12"/>
        <end position="33"/>
    </location>
</feature>
<dbReference type="EMBL" id="SLZQ01000020">
    <property type="protein sequence ID" value="TCS32766.1"/>
    <property type="molecule type" value="Genomic_DNA"/>
</dbReference>
<dbReference type="AlphaFoldDB" id="A0A4R3HTY8"/>
<keyword evidence="1" id="KW-1133">Transmembrane helix</keyword>
<proteinExistence type="predicted"/>
<dbReference type="Proteomes" id="UP000295382">
    <property type="component" value="Unassembled WGS sequence"/>
</dbReference>